<dbReference type="Gene3D" id="3.40.980.10">
    <property type="entry name" value="MoaB/Mog-like domain"/>
    <property type="match status" value="1"/>
</dbReference>
<dbReference type="UniPathway" id="UPA00344"/>
<proteinExistence type="inferred from homology"/>
<comment type="function">
    <text evidence="1 6">Catalyzes the insertion of molybdate into adenylated molybdopterin with the concomitant release of AMP.</text>
</comment>
<sequence length="412" mass="44106">MFTVEQALDAIIAEVAAPVAARVPLGESLGLVLAEDIDSDVDTPPFDKALMDGYAVRAADVTSGRAELRFLEEVMAGQVPTRAVEPGWATRIMTGAPLPAGADAVVRVEDTQFRDSKEPAVVAIDGAPVTVGQSIMRQGTSTQRGQRVLNSGTPLRPQEIGTLAESGRDQVAVYHRPRVAILATGDELVPVNEIPQPGQIRNSNESMLAAQIQRAGGEPVPLGIARDERANLRERIEAGLACDLLLLSGGVSAGKLDLVPSELQAAGVRQVFHKVRVKPGKPLWFGVSERSKKDANPIHKGCYVFGLPGNPVSSMVCCEIFVRTALRRLLGIEPQRPLAVSARLEHEYRHQGNRPTYHPAQMESSLTGRTVSIVSWQGSSDLRATTAANGMVCFPAGEAVYSAGTVMDVYPW</sequence>
<dbReference type="SMART" id="SM00852">
    <property type="entry name" value="MoCF_biosynth"/>
    <property type="match status" value="1"/>
</dbReference>
<dbReference type="Proteomes" id="UP000319383">
    <property type="component" value="Chromosome"/>
</dbReference>
<dbReference type="PANTHER" id="PTHR10192">
    <property type="entry name" value="MOLYBDOPTERIN BIOSYNTHESIS PROTEIN"/>
    <property type="match status" value="1"/>
</dbReference>
<feature type="region of interest" description="Disordered" evidence="7">
    <location>
        <begin position="138"/>
        <end position="157"/>
    </location>
</feature>
<dbReference type="Pfam" id="PF00994">
    <property type="entry name" value="MoCF_biosynth"/>
    <property type="match status" value="1"/>
</dbReference>
<dbReference type="GO" id="GO:0005829">
    <property type="term" value="C:cytosol"/>
    <property type="evidence" value="ECO:0007669"/>
    <property type="project" value="TreeGrafter"/>
</dbReference>
<dbReference type="InterPro" id="IPR005111">
    <property type="entry name" value="MoeA_C_domain_IV"/>
</dbReference>
<dbReference type="InterPro" id="IPR008284">
    <property type="entry name" value="MoCF_biosynth_CS"/>
</dbReference>
<dbReference type="EMBL" id="CP036276">
    <property type="protein sequence ID" value="QDU47501.1"/>
    <property type="molecule type" value="Genomic_DNA"/>
</dbReference>
<comment type="pathway">
    <text evidence="2 6">Cofactor biosynthesis; molybdopterin biosynthesis.</text>
</comment>
<dbReference type="PROSITE" id="PS01079">
    <property type="entry name" value="MOCF_BIOSYNTHESIS_2"/>
    <property type="match status" value="1"/>
</dbReference>
<dbReference type="Pfam" id="PF03454">
    <property type="entry name" value="MoeA_C"/>
    <property type="match status" value="1"/>
</dbReference>
<dbReference type="Gene3D" id="2.170.190.11">
    <property type="entry name" value="Molybdopterin biosynthesis moea protein, domain 3"/>
    <property type="match status" value="1"/>
</dbReference>
<dbReference type="KEGG" id="sdyn:Mal52_60330"/>
<comment type="similarity">
    <text evidence="3 6">Belongs to the MoeA family.</text>
</comment>
<feature type="domain" description="MoaB/Mog" evidence="8">
    <location>
        <begin position="180"/>
        <end position="328"/>
    </location>
</feature>
<dbReference type="Gene3D" id="2.40.340.10">
    <property type="entry name" value="MoeA, C-terminal, domain IV"/>
    <property type="match status" value="1"/>
</dbReference>
<dbReference type="EC" id="2.10.1.1" evidence="6"/>
<dbReference type="NCBIfam" id="NF045515">
    <property type="entry name" value="Glp_gephyrin"/>
    <property type="match status" value="1"/>
</dbReference>
<evidence type="ECO:0000256" key="4">
    <source>
        <dbReference type="ARBA" id="ARBA00023150"/>
    </source>
</evidence>
<dbReference type="Gene3D" id="3.90.105.10">
    <property type="entry name" value="Molybdopterin biosynthesis moea protein, domain 2"/>
    <property type="match status" value="1"/>
</dbReference>
<keyword evidence="6 9" id="KW-0808">Transferase</keyword>
<name>A0A517ZYE9_9PLAN</name>
<evidence type="ECO:0000313" key="9">
    <source>
        <dbReference type="EMBL" id="QDU47501.1"/>
    </source>
</evidence>
<dbReference type="NCBIfam" id="TIGR00177">
    <property type="entry name" value="molyb_syn"/>
    <property type="match status" value="1"/>
</dbReference>
<dbReference type="InterPro" id="IPR001453">
    <property type="entry name" value="MoaB/Mog_dom"/>
</dbReference>
<dbReference type="InterPro" id="IPR036688">
    <property type="entry name" value="MoeA_C_domain_IV_sf"/>
</dbReference>
<organism evidence="9 10">
    <name type="scientific">Symmachiella dynata</name>
    <dbReference type="NCBI Taxonomy" id="2527995"/>
    <lineage>
        <taxon>Bacteria</taxon>
        <taxon>Pseudomonadati</taxon>
        <taxon>Planctomycetota</taxon>
        <taxon>Planctomycetia</taxon>
        <taxon>Planctomycetales</taxon>
        <taxon>Planctomycetaceae</taxon>
        <taxon>Symmachiella</taxon>
    </lineage>
</organism>
<accession>A0A517ZYE9</accession>
<evidence type="ECO:0000259" key="8">
    <source>
        <dbReference type="SMART" id="SM00852"/>
    </source>
</evidence>
<dbReference type="GO" id="GO:0061599">
    <property type="term" value="F:molybdopterin molybdotransferase activity"/>
    <property type="evidence" value="ECO:0007669"/>
    <property type="project" value="UniProtKB-UniRule"/>
</dbReference>
<protein>
    <recommendedName>
        <fullName evidence="6">Molybdopterin molybdenumtransferase</fullName>
        <ecNumber evidence="6">2.10.1.1</ecNumber>
    </recommendedName>
</protein>
<evidence type="ECO:0000256" key="5">
    <source>
        <dbReference type="ARBA" id="ARBA00047317"/>
    </source>
</evidence>
<evidence type="ECO:0000256" key="2">
    <source>
        <dbReference type="ARBA" id="ARBA00005046"/>
    </source>
</evidence>
<evidence type="ECO:0000256" key="3">
    <source>
        <dbReference type="ARBA" id="ARBA00010763"/>
    </source>
</evidence>
<keyword evidence="10" id="KW-1185">Reference proteome</keyword>
<dbReference type="RefSeq" id="WP_145380311.1">
    <property type="nucleotide sequence ID" value="NZ_CP036276.1"/>
</dbReference>
<comment type="catalytic activity">
    <reaction evidence="5">
        <text>adenylyl-molybdopterin + molybdate = Mo-molybdopterin + AMP + H(+)</text>
        <dbReference type="Rhea" id="RHEA:35047"/>
        <dbReference type="ChEBI" id="CHEBI:15378"/>
        <dbReference type="ChEBI" id="CHEBI:36264"/>
        <dbReference type="ChEBI" id="CHEBI:62727"/>
        <dbReference type="ChEBI" id="CHEBI:71302"/>
        <dbReference type="ChEBI" id="CHEBI:456215"/>
        <dbReference type="EC" id="2.10.1.1"/>
    </reaction>
</comment>
<evidence type="ECO:0000256" key="7">
    <source>
        <dbReference type="SAM" id="MobiDB-lite"/>
    </source>
</evidence>
<gene>
    <name evidence="9" type="primary">moeA_3</name>
    <name evidence="9" type="ORF">Mal52_60330</name>
</gene>
<keyword evidence="6" id="KW-0500">Molybdenum</keyword>
<keyword evidence="4 6" id="KW-0501">Molybdenum cofactor biosynthesis</keyword>
<comment type="cofactor">
    <cofactor evidence="6">
        <name>Mg(2+)</name>
        <dbReference type="ChEBI" id="CHEBI:18420"/>
    </cofactor>
</comment>
<dbReference type="InterPro" id="IPR005110">
    <property type="entry name" value="MoeA_linker/N"/>
</dbReference>
<dbReference type="InterPro" id="IPR036135">
    <property type="entry name" value="MoeA_linker/N_sf"/>
</dbReference>
<dbReference type="GO" id="GO:0046872">
    <property type="term" value="F:metal ion binding"/>
    <property type="evidence" value="ECO:0007669"/>
    <property type="project" value="UniProtKB-UniRule"/>
</dbReference>
<keyword evidence="6" id="KW-0460">Magnesium</keyword>
<dbReference type="PANTHER" id="PTHR10192:SF5">
    <property type="entry name" value="GEPHYRIN"/>
    <property type="match status" value="1"/>
</dbReference>
<dbReference type="InterPro" id="IPR038987">
    <property type="entry name" value="MoeA-like"/>
</dbReference>
<dbReference type="SUPFAM" id="SSF53218">
    <property type="entry name" value="Molybdenum cofactor biosynthesis proteins"/>
    <property type="match status" value="1"/>
</dbReference>
<dbReference type="AlphaFoldDB" id="A0A517ZYE9"/>
<dbReference type="InterPro" id="IPR036425">
    <property type="entry name" value="MoaB/Mog-like_dom_sf"/>
</dbReference>
<evidence type="ECO:0000256" key="1">
    <source>
        <dbReference type="ARBA" id="ARBA00002901"/>
    </source>
</evidence>
<reference evidence="9 10" key="1">
    <citation type="submission" date="2019-02" db="EMBL/GenBank/DDBJ databases">
        <title>Deep-cultivation of Planctomycetes and their phenomic and genomic characterization uncovers novel biology.</title>
        <authorList>
            <person name="Wiegand S."/>
            <person name="Jogler M."/>
            <person name="Boedeker C."/>
            <person name="Pinto D."/>
            <person name="Vollmers J."/>
            <person name="Rivas-Marin E."/>
            <person name="Kohn T."/>
            <person name="Peeters S.H."/>
            <person name="Heuer A."/>
            <person name="Rast P."/>
            <person name="Oberbeckmann S."/>
            <person name="Bunk B."/>
            <person name="Jeske O."/>
            <person name="Meyerdierks A."/>
            <person name="Storesund J.E."/>
            <person name="Kallscheuer N."/>
            <person name="Luecker S."/>
            <person name="Lage O.M."/>
            <person name="Pohl T."/>
            <person name="Merkel B.J."/>
            <person name="Hornburger P."/>
            <person name="Mueller R.-W."/>
            <person name="Bruemmer F."/>
            <person name="Labrenz M."/>
            <person name="Spormann A.M."/>
            <person name="Op den Camp H."/>
            <person name="Overmann J."/>
            <person name="Amann R."/>
            <person name="Jetten M.S.M."/>
            <person name="Mascher T."/>
            <person name="Medema M.H."/>
            <person name="Devos D.P."/>
            <person name="Kaster A.-K."/>
            <person name="Ovreas L."/>
            <person name="Rohde M."/>
            <person name="Galperin M.Y."/>
            <person name="Jogler C."/>
        </authorList>
    </citation>
    <scope>NUCLEOTIDE SEQUENCE [LARGE SCALE GENOMIC DNA]</scope>
    <source>
        <strain evidence="9 10">Mal52</strain>
    </source>
</reference>
<evidence type="ECO:0000256" key="6">
    <source>
        <dbReference type="RuleBase" id="RU365090"/>
    </source>
</evidence>
<dbReference type="SUPFAM" id="SSF63867">
    <property type="entry name" value="MoeA C-terminal domain-like"/>
    <property type="match status" value="1"/>
</dbReference>
<dbReference type="GO" id="GO:0006777">
    <property type="term" value="P:Mo-molybdopterin cofactor biosynthetic process"/>
    <property type="evidence" value="ECO:0007669"/>
    <property type="project" value="UniProtKB-UniRule"/>
</dbReference>
<feature type="compositionally biased region" description="Polar residues" evidence="7">
    <location>
        <begin position="138"/>
        <end position="153"/>
    </location>
</feature>
<keyword evidence="6" id="KW-0479">Metal-binding</keyword>
<dbReference type="FunFam" id="2.170.190.11:FF:000001">
    <property type="entry name" value="Molybdopterin molybdenumtransferase"/>
    <property type="match status" value="1"/>
</dbReference>
<dbReference type="SUPFAM" id="SSF63882">
    <property type="entry name" value="MoeA N-terminal region -like"/>
    <property type="match status" value="1"/>
</dbReference>
<dbReference type="CDD" id="cd00887">
    <property type="entry name" value="MoeA"/>
    <property type="match status" value="1"/>
</dbReference>
<evidence type="ECO:0000313" key="10">
    <source>
        <dbReference type="Proteomes" id="UP000319383"/>
    </source>
</evidence>
<dbReference type="Pfam" id="PF03453">
    <property type="entry name" value="MoeA_N"/>
    <property type="match status" value="1"/>
</dbReference>